<reference evidence="1" key="1">
    <citation type="journal article" date="2021" name="Proc. Natl. Acad. Sci. U.S.A.">
        <title>A Catalog of Tens of Thousands of Viruses from Human Metagenomes Reveals Hidden Associations with Chronic Diseases.</title>
        <authorList>
            <person name="Tisza M.J."/>
            <person name="Buck C.B."/>
        </authorList>
    </citation>
    <scope>NUCLEOTIDE SEQUENCE</scope>
    <source>
        <strain evidence="1">Ctoic9</strain>
    </source>
</reference>
<name>A0A8S5QA12_9CAUD</name>
<organism evidence="1">
    <name type="scientific">Siphoviridae sp. ctoic9</name>
    <dbReference type="NCBI Taxonomy" id="2825671"/>
    <lineage>
        <taxon>Viruses</taxon>
        <taxon>Duplodnaviria</taxon>
        <taxon>Heunggongvirae</taxon>
        <taxon>Uroviricota</taxon>
        <taxon>Caudoviricetes</taxon>
    </lineage>
</organism>
<protein>
    <submittedName>
        <fullName evidence="1">Uncharacterized protein</fullName>
    </submittedName>
</protein>
<sequence>MLVRLALPSSLHLINQLSIITNHVLLCALDTSLQLEMPSIHSKNSQINTT</sequence>
<dbReference type="EMBL" id="BK015608">
    <property type="protein sequence ID" value="DAE15597.1"/>
    <property type="molecule type" value="Genomic_DNA"/>
</dbReference>
<evidence type="ECO:0000313" key="1">
    <source>
        <dbReference type="EMBL" id="DAE15597.1"/>
    </source>
</evidence>
<accession>A0A8S5QA12</accession>
<proteinExistence type="predicted"/>